<reference evidence="2" key="1">
    <citation type="journal article" date="2013" name="New Phytol.">
        <title>Comparative genomic and transcriptomic analyses reveal the hemibiotrophic stage shift of Colletotrichum fungi.</title>
        <authorList>
            <person name="Gan P."/>
            <person name="Ikeda K."/>
            <person name="Irieda H."/>
            <person name="Narusaka M."/>
            <person name="O'Connell R.J."/>
            <person name="Narusaka Y."/>
            <person name="Takano Y."/>
            <person name="Kubo Y."/>
            <person name="Shirasu K."/>
        </authorList>
    </citation>
    <scope>NUCLEOTIDE SEQUENCE [LARGE SCALE GENOMIC DNA]</scope>
    <source>
        <strain evidence="2">104-T / ATCC 96160 / CBS 514.97 / LARS 414 / MAFF 240422</strain>
    </source>
</reference>
<evidence type="ECO:0000313" key="1">
    <source>
        <dbReference type="EMBL" id="TDZ23980.1"/>
    </source>
</evidence>
<keyword evidence="2" id="KW-1185">Reference proteome</keyword>
<dbReference type="Proteomes" id="UP000014480">
    <property type="component" value="Unassembled WGS sequence"/>
</dbReference>
<evidence type="ECO:0000313" key="2">
    <source>
        <dbReference type="Proteomes" id="UP000014480"/>
    </source>
</evidence>
<gene>
    <name evidence="1" type="ORF">Cob_v002843</name>
</gene>
<dbReference type="AlphaFoldDB" id="A0A484G1M1"/>
<sequence length="78" mass="8735">MRSCQSGWHRVTLLRLAPIEHAALGLDVPKPGYIGVDSERVFLVVALLDCEKPAINHKKRDRKGDVDHMLEAWPLAPP</sequence>
<proteinExistence type="predicted"/>
<reference evidence="2" key="2">
    <citation type="journal article" date="2019" name="Mol. Plant Microbe Interact.">
        <title>Genome sequence resources for four phytopathogenic fungi from the Colletotrichum orbiculare species complex.</title>
        <authorList>
            <person name="Gan P."/>
            <person name="Tsushima A."/>
            <person name="Narusaka M."/>
            <person name="Narusaka Y."/>
            <person name="Takano Y."/>
            <person name="Kubo Y."/>
            <person name="Shirasu K."/>
        </authorList>
    </citation>
    <scope>GENOME REANNOTATION</scope>
    <source>
        <strain evidence="2">104-T / ATCC 96160 / CBS 514.97 / LARS 414 / MAFF 240422</strain>
    </source>
</reference>
<organism evidence="1 2">
    <name type="scientific">Colletotrichum orbiculare (strain 104-T / ATCC 96160 / CBS 514.97 / LARS 414 / MAFF 240422)</name>
    <name type="common">Cucumber anthracnose fungus</name>
    <name type="synonym">Colletotrichum lagenarium</name>
    <dbReference type="NCBI Taxonomy" id="1213857"/>
    <lineage>
        <taxon>Eukaryota</taxon>
        <taxon>Fungi</taxon>
        <taxon>Dikarya</taxon>
        <taxon>Ascomycota</taxon>
        <taxon>Pezizomycotina</taxon>
        <taxon>Sordariomycetes</taxon>
        <taxon>Hypocreomycetidae</taxon>
        <taxon>Glomerellales</taxon>
        <taxon>Glomerellaceae</taxon>
        <taxon>Colletotrichum</taxon>
        <taxon>Colletotrichum orbiculare species complex</taxon>
    </lineage>
</organism>
<accession>A0A484G1M1</accession>
<protein>
    <submittedName>
        <fullName evidence="1">Uncharacterized protein</fullName>
    </submittedName>
</protein>
<name>A0A484G1M1_COLOR</name>
<comment type="caution">
    <text evidence="1">The sequence shown here is derived from an EMBL/GenBank/DDBJ whole genome shotgun (WGS) entry which is preliminary data.</text>
</comment>
<dbReference type="EMBL" id="AMCV02000005">
    <property type="protein sequence ID" value="TDZ23980.1"/>
    <property type="molecule type" value="Genomic_DNA"/>
</dbReference>